<gene>
    <name evidence="2" type="ORF">J2T55_002489</name>
</gene>
<feature type="chain" id="PRO_5041939451" evidence="1">
    <location>
        <begin position="21"/>
        <end position="134"/>
    </location>
</feature>
<feature type="signal peptide" evidence="1">
    <location>
        <begin position="1"/>
        <end position="20"/>
    </location>
</feature>
<dbReference type="Proteomes" id="UP001204445">
    <property type="component" value="Unassembled WGS sequence"/>
</dbReference>
<proteinExistence type="predicted"/>
<evidence type="ECO:0000313" key="2">
    <source>
        <dbReference type="EMBL" id="MCS3904453.1"/>
    </source>
</evidence>
<dbReference type="RefSeq" id="WP_259057436.1">
    <property type="nucleotide sequence ID" value="NZ_JANUCT010000023.1"/>
</dbReference>
<evidence type="ECO:0000313" key="3">
    <source>
        <dbReference type="Proteomes" id="UP001204445"/>
    </source>
</evidence>
<accession>A0AAE3HPG4</accession>
<sequence>MNLLKALIFTALCLPLLASAQTVQRAGNVDTSNLDFPTFDRVGIAMTCMDSNGGASVETLTACSCRVDYIDSKMDYAEYEEANTNMRYAGMPGEKGALFRDMERGKKLANKLKNIRDESIEACPIARTSPDSRE</sequence>
<keyword evidence="3" id="KW-1185">Reference proteome</keyword>
<dbReference type="AlphaFoldDB" id="A0AAE3HPG4"/>
<organism evidence="2 3">
    <name type="scientific">Methylohalomonas lacus</name>
    <dbReference type="NCBI Taxonomy" id="398773"/>
    <lineage>
        <taxon>Bacteria</taxon>
        <taxon>Pseudomonadati</taxon>
        <taxon>Pseudomonadota</taxon>
        <taxon>Gammaproteobacteria</taxon>
        <taxon>Methylohalomonadales</taxon>
        <taxon>Methylohalomonadaceae</taxon>
        <taxon>Methylohalomonas</taxon>
    </lineage>
</organism>
<dbReference type="EMBL" id="JANUCT010000023">
    <property type="protein sequence ID" value="MCS3904453.1"/>
    <property type="molecule type" value="Genomic_DNA"/>
</dbReference>
<comment type="caution">
    <text evidence="2">The sequence shown here is derived from an EMBL/GenBank/DDBJ whole genome shotgun (WGS) entry which is preliminary data.</text>
</comment>
<name>A0AAE3HPG4_9GAMM</name>
<reference evidence="2" key="1">
    <citation type="submission" date="2022-08" db="EMBL/GenBank/DDBJ databases">
        <title>Genomic Encyclopedia of Type Strains, Phase III (KMG-III): the genomes of soil and plant-associated and newly described type strains.</title>
        <authorList>
            <person name="Whitman W."/>
        </authorList>
    </citation>
    <scope>NUCLEOTIDE SEQUENCE</scope>
    <source>
        <strain evidence="2">HMT 1</strain>
    </source>
</reference>
<keyword evidence="1" id="KW-0732">Signal</keyword>
<evidence type="ECO:0000256" key="1">
    <source>
        <dbReference type="SAM" id="SignalP"/>
    </source>
</evidence>
<protein>
    <submittedName>
        <fullName evidence="2">Uncharacterized protein</fullName>
    </submittedName>
</protein>